<dbReference type="VEuPathDB" id="FungiDB:PTTG_11153"/>
<evidence type="ECO:0000313" key="1">
    <source>
        <dbReference type="EMBL" id="OAV91641.1"/>
    </source>
</evidence>
<reference evidence="2 3" key="3">
    <citation type="journal article" date="2017" name="G3 (Bethesda)">
        <title>Comparative analysis highlights variable genome content of wheat rusts and divergence of the mating loci.</title>
        <authorList>
            <person name="Cuomo C.A."/>
            <person name="Bakkeren G."/>
            <person name="Khalil H.B."/>
            <person name="Panwar V."/>
            <person name="Joly D."/>
            <person name="Linning R."/>
            <person name="Sakthikumar S."/>
            <person name="Song X."/>
            <person name="Adiconis X."/>
            <person name="Fan L."/>
            <person name="Goldberg J.M."/>
            <person name="Levin J.Z."/>
            <person name="Young S."/>
            <person name="Zeng Q."/>
            <person name="Anikster Y."/>
            <person name="Bruce M."/>
            <person name="Wang M."/>
            <person name="Yin C."/>
            <person name="McCallum B."/>
            <person name="Szabo L.J."/>
            <person name="Hulbert S."/>
            <person name="Chen X."/>
            <person name="Fellers J.P."/>
        </authorList>
    </citation>
    <scope>NUCLEOTIDE SEQUENCE</scope>
    <source>
        <strain evidence="3">Isolate 1-1 / race 1 (BBBD)</strain>
        <strain evidence="2">isolate 1-1 / race 1 (BBBD)</strain>
    </source>
</reference>
<proteinExistence type="predicted"/>
<dbReference type="EMBL" id="ADAS02000077">
    <property type="protein sequence ID" value="OAV91641.1"/>
    <property type="molecule type" value="Genomic_DNA"/>
</dbReference>
<accession>A0A0C4FD49</accession>
<sequence>MANHFDLAARSISHWDQIDGQIQANRPRSEDWNNVWTLLVVQKDHLLFGMSPLLADLDRDNCTRPTNDEVNIQVGLMA</sequence>
<name>A0A0C4FD49_PUCT1</name>
<gene>
    <name evidence="1" type="ORF">PTTG_11153</name>
</gene>
<reference evidence="2" key="4">
    <citation type="submission" date="2025-05" db="UniProtKB">
        <authorList>
            <consortium name="EnsemblFungi"/>
        </authorList>
    </citation>
    <scope>IDENTIFICATION</scope>
    <source>
        <strain evidence="2">isolate 1-1 / race 1 (BBBD)</strain>
    </source>
</reference>
<reference evidence="1" key="2">
    <citation type="submission" date="2016-05" db="EMBL/GenBank/DDBJ databases">
        <title>Comparative analysis highlights variable genome content of wheat rusts and divergence of the mating loci.</title>
        <authorList>
            <person name="Cuomo C.A."/>
            <person name="Bakkeren G."/>
            <person name="Szabo L."/>
            <person name="Khalil H."/>
            <person name="Joly D."/>
            <person name="Goldberg J."/>
            <person name="Young S."/>
            <person name="Zeng Q."/>
            <person name="Fellers J."/>
        </authorList>
    </citation>
    <scope>NUCLEOTIDE SEQUENCE [LARGE SCALE GENOMIC DNA]</scope>
    <source>
        <strain evidence="1">1-1 BBBD Race 1</strain>
    </source>
</reference>
<evidence type="ECO:0000313" key="2">
    <source>
        <dbReference type="EnsemblFungi" id="PTTG_11153-t43_1-p1"/>
    </source>
</evidence>
<organism evidence="1">
    <name type="scientific">Puccinia triticina (isolate 1-1 / race 1 (BBBD))</name>
    <name type="common">Brown leaf rust fungus</name>
    <dbReference type="NCBI Taxonomy" id="630390"/>
    <lineage>
        <taxon>Eukaryota</taxon>
        <taxon>Fungi</taxon>
        <taxon>Dikarya</taxon>
        <taxon>Basidiomycota</taxon>
        <taxon>Pucciniomycotina</taxon>
        <taxon>Pucciniomycetes</taxon>
        <taxon>Pucciniales</taxon>
        <taxon>Pucciniaceae</taxon>
        <taxon>Puccinia</taxon>
    </lineage>
</organism>
<dbReference type="Proteomes" id="UP000005240">
    <property type="component" value="Unassembled WGS sequence"/>
</dbReference>
<protein>
    <submittedName>
        <fullName evidence="1 2">Uncharacterized protein</fullName>
    </submittedName>
</protein>
<dbReference type="EnsemblFungi" id="PTTG_11153-t43_1">
    <property type="protein sequence ID" value="PTTG_11153-t43_1-p1"/>
    <property type="gene ID" value="PTTG_11153"/>
</dbReference>
<evidence type="ECO:0000313" key="3">
    <source>
        <dbReference type="Proteomes" id="UP000005240"/>
    </source>
</evidence>
<reference evidence="1" key="1">
    <citation type="submission" date="2009-11" db="EMBL/GenBank/DDBJ databases">
        <authorList>
            <consortium name="The Broad Institute Genome Sequencing Platform"/>
            <person name="Ward D."/>
            <person name="Feldgarden M."/>
            <person name="Earl A."/>
            <person name="Young S.K."/>
            <person name="Zeng Q."/>
            <person name="Koehrsen M."/>
            <person name="Alvarado L."/>
            <person name="Berlin A."/>
            <person name="Bochicchio J."/>
            <person name="Borenstein D."/>
            <person name="Chapman S.B."/>
            <person name="Chen Z."/>
            <person name="Engels R."/>
            <person name="Freedman E."/>
            <person name="Gellesch M."/>
            <person name="Goldberg J."/>
            <person name="Griggs A."/>
            <person name="Gujja S."/>
            <person name="Heilman E."/>
            <person name="Heiman D."/>
            <person name="Hepburn T."/>
            <person name="Howarth C."/>
            <person name="Jen D."/>
            <person name="Larson L."/>
            <person name="Lewis B."/>
            <person name="Mehta T."/>
            <person name="Park D."/>
            <person name="Pearson M."/>
            <person name="Roberts A."/>
            <person name="Saif S."/>
            <person name="Shea T."/>
            <person name="Shenoy N."/>
            <person name="Sisk P."/>
            <person name="Stolte C."/>
            <person name="Sykes S."/>
            <person name="Thomson T."/>
            <person name="Walk T."/>
            <person name="White J."/>
            <person name="Yandava C."/>
            <person name="Izard J."/>
            <person name="Baranova O.V."/>
            <person name="Blanton J.M."/>
            <person name="Tanner A.C."/>
            <person name="Dewhirst F.E."/>
            <person name="Haas B."/>
            <person name="Nusbaum C."/>
            <person name="Birren B."/>
        </authorList>
    </citation>
    <scope>NUCLEOTIDE SEQUENCE [LARGE SCALE GENOMIC DNA]</scope>
    <source>
        <strain evidence="1">1-1 BBBD Race 1</strain>
    </source>
</reference>
<dbReference type="AlphaFoldDB" id="A0A0C4FD49"/>
<keyword evidence="3" id="KW-1185">Reference proteome</keyword>